<gene>
    <name evidence="1" type="ORF">SAMN05421853_1112</name>
</gene>
<accession>A0A1I5ZMH6</accession>
<keyword evidence="2" id="KW-1185">Reference proteome</keyword>
<name>A0A1I5ZMH6_9RHOB</name>
<protein>
    <submittedName>
        <fullName evidence="1">Uncharacterized protein</fullName>
    </submittedName>
</protein>
<dbReference type="AlphaFoldDB" id="A0A1I5ZMH6"/>
<dbReference type="Proteomes" id="UP000243106">
    <property type="component" value="Unassembled WGS sequence"/>
</dbReference>
<sequence length="66" mass="7218">MFFRFLYLNSVSSRMHSTDLSDMKSAILEEEDQDGPDGGSADCSVHLTQWPEPCGSLAGLRSVHAS</sequence>
<proteinExistence type="predicted"/>
<dbReference type="EMBL" id="FOXV01000011">
    <property type="protein sequence ID" value="SFQ57708.1"/>
    <property type="molecule type" value="Genomic_DNA"/>
</dbReference>
<evidence type="ECO:0000313" key="2">
    <source>
        <dbReference type="Proteomes" id="UP000243106"/>
    </source>
</evidence>
<dbReference type="STRING" id="93684.SAMN05421853_1112"/>
<dbReference type="RefSeq" id="WP_093013732.1">
    <property type="nucleotide sequence ID" value="NZ_FOXV01000011.1"/>
</dbReference>
<evidence type="ECO:0000313" key="1">
    <source>
        <dbReference type="EMBL" id="SFQ57708.1"/>
    </source>
</evidence>
<reference evidence="2" key="1">
    <citation type="submission" date="2016-10" db="EMBL/GenBank/DDBJ databases">
        <authorList>
            <person name="Varghese N."/>
            <person name="Submissions S."/>
        </authorList>
    </citation>
    <scope>NUCLEOTIDE SEQUENCE [LARGE SCALE GENOMIC DNA]</scope>
    <source>
        <strain evidence="2">JCM 10271</strain>
    </source>
</reference>
<organism evidence="1 2">
    <name type="scientific">Roseivivax halotolerans</name>
    <dbReference type="NCBI Taxonomy" id="93684"/>
    <lineage>
        <taxon>Bacteria</taxon>
        <taxon>Pseudomonadati</taxon>
        <taxon>Pseudomonadota</taxon>
        <taxon>Alphaproteobacteria</taxon>
        <taxon>Rhodobacterales</taxon>
        <taxon>Roseobacteraceae</taxon>
        <taxon>Roseivivax</taxon>
    </lineage>
</organism>